<dbReference type="Gene3D" id="3.40.91.10">
    <property type="match status" value="1"/>
</dbReference>
<gene>
    <name evidence="1" type="ORF">NIES3804_12780</name>
</gene>
<dbReference type="Pfam" id="PF09194">
    <property type="entry name" value="Endonuc-BsobI"/>
    <property type="match status" value="1"/>
</dbReference>
<evidence type="ECO:0000313" key="2">
    <source>
        <dbReference type="Proteomes" id="UP000435041"/>
    </source>
</evidence>
<dbReference type="Proteomes" id="UP000435041">
    <property type="component" value="Unassembled WGS sequence"/>
</dbReference>
<organism evidence="1 2">
    <name type="scientific">Microcystis aeruginosa NIES-3804</name>
    <dbReference type="NCBI Taxonomy" id="2517783"/>
    <lineage>
        <taxon>Bacteria</taxon>
        <taxon>Bacillati</taxon>
        <taxon>Cyanobacteriota</taxon>
        <taxon>Cyanophyceae</taxon>
        <taxon>Oscillatoriophycideae</taxon>
        <taxon>Chroococcales</taxon>
        <taxon>Microcystaceae</taxon>
        <taxon>Microcystis</taxon>
    </lineage>
</organism>
<name>A0A6H9GV07_MICAE</name>
<comment type="caution">
    <text evidence="1">The sequence shown here is derived from an EMBL/GenBank/DDBJ whole genome shotgun (WGS) entry which is preliminary data.</text>
</comment>
<dbReference type="InterPro" id="IPR011335">
    <property type="entry name" value="Restrct_endonuc-II-like"/>
</dbReference>
<sequence>MYLCVEKALMEKPYLLHLNQSCDLETTYEAIRSGFIALALEKNQRATPLIAEARTLKIIAQTVNNPRDLLNIPDIQGLY</sequence>
<accession>A0A6H9GV07</accession>
<keyword evidence="1" id="KW-0540">Nuclease</keyword>
<evidence type="ECO:0000313" key="1">
    <source>
        <dbReference type="EMBL" id="GCL49722.1"/>
    </source>
</evidence>
<reference evidence="1 2" key="1">
    <citation type="submission" date="2019-02" db="EMBL/GenBank/DDBJ databases">
        <title>Draft genome sequence of Arthrospira platensis NIES-3804.</title>
        <authorList>
            <person name="Yamaguchi H."/>
            <person name="Suzuki S."/>
            <person name="Kawachi M."/>
        </authorList>
    </citation>
    <scope>NUCLEOTIDE SEQUENCE [LARGE SCALE GENOMIC DNA]</scope>
    <source>
        <strain evidence="1 2">NIES-3804</strain>
    </source>
</reference>
<dbReference type="AlphaFoldDB" id="A0A6H9GV07"/>
<proteinExistence type="predicted"/>
<dbReference type="GO" id="GO:0009307">
    <property type="term" value="P:DNA restriction-modification system"/>
    <property type="evidence" value="ECO:0007669"/>
    <property type="project" value="InterPro"/>
</dbReference>
<keyword evidence="1" id="KW-0378">Hydrolase</keyword>
<protein>
    <submittedName>
        <fullName evidence="1">AvaI restriction endonuclease-homolog</fullName>
    </submittedName>
</protein>
<dbReference type="EMBL" id="BJCI01000015">
    <property type="protein sequence ID" value="GCL49722.1"/>
    <property type="molecule type" value="Genomic_DNA"/>
</dbReference>
<dbReference type="GO" id="GO:0009036">
    <property type="term" value="F:type II site-specific deoxyribonuclease activity"/>
    <property type="evidence" value="ECO:0007669"/>
    <property type="project" value="InterPro"/>
</dbReference>
<dbReference type="GO" id="GO:0003677">
    <property type="term" value="F:DNA binding"/>
    <property type="evidence" value="ECO:0007669"/>
    <property type="project" value="InterPro"/>
</dbReference>
<dbReference type="SUPFAM" id="SSF52980">
    <property type="entry name" value="Restriction endonuclease-like"/>
    <property type="match status" value="1"/>
</dbReference>
<dbReference type="InterPro" id="IPR015277">
    <property type="entry name" value="Restrct_endonuc_II_AvaI/BsoBI"/>
</dbReference>
<keyword evidence="1" id="KW-0255">Endonuclease</keyword>